<protein>
    <submittedName>
        <fullName evidence="1">Uncharacterized protein</fullName>
    </submittedName>
</protein>
<comment type="caution">
    <text evidence="1">The sequence shown here is derived from an EMBL/GenBank/DDBJ whole genome shotgun (WGS) entry which is preliminary data.</text>
</comment>
<keyword evidence="2" id="KW-1185">Reference proteome</keyword>
<name>A0A9X2B4F9_9BACL</name>
<dbReference type="Proteomes" id="UP001139347">
    <property type="component" value="Unassembled WGS sequence"/>
</dbReference>
<proteinExistence type="predicted"/>
<accession>A0A9X2B4F9</accession>
<evidence type="ECO:0000313" key="2">
    <source>
        <dbReference type="Proteomes" id="UP001139347"/>
    </source>
</evidence>
<dbReference type="EMBL" id="JALIRP010000002">
    <property type="protein sequence ID" value="MCJ8011028.1"/>
    <property type="molecule type" value="Genomic_DNA"/>
</dbReference>
<reference evidence="1" key="1">
    <citation type="submission" date="2022-04" db="EMBL/GenBank/DDBJ databases">
        <title>Paenibacillus mangrovi sp. nov., a novel endophytic bacterium isolated from bark of Kandelia candel.</title>
        <authorList>
            <person name="Tuo L."/>
        </authorList>
    </citation>
    <scope>NUCLEOTIDE SEQUENCE</scope>
    <source>
        <strain evidence="1">KQZ6P-2</strain>
    </source>
</reference>
<organism evidence="1 2">
    <name type="scientific">Paenibacillus mangrovi</name>
    <dbReference type="NCBI Taxonomy" id="2931978"/>
    <lineage>
        <taxon>Bacteria</taxon>
        <taxon>Bacillati</taxon>
        <taxon>Bacillota</taxon>
        <taxon>Bacilli</taxon>
        <taxon>Bacillales</taxon>
        <taxon>Paenibacillaceae</taxon>
        <taxon>Paenibacillus</taxon>
    </lineage>
</organism>
<dbReference type="AlphaFoldDB" id="A0A9X2B4F9"/>
<evidence type="ECO:0000313" key="1">
    <source>
        <dbReference type="EMBL" id="MCJ8011028.1"/>
    </source>
</evidence>
<sequence length="69" mass="8074">MVLDKWDLKEGHDINAFMESMVRSEEIEKVLVICDRGYKTKAEEYKWRCTHAVISSGFNRHSLLSESIL</sequence>
<gene>
    <name evidence="1" type="ORF">MUG84_04630</name>
</gene>